<accession>F0X2F4</accession>
<dbReference type="HOGENOM" id="CLU_1819408_0_0_1"/>
<reference evidence="1" key="1">
    <citation type="journal article" date="2011" name="PLoS Biol.">
        <title>Gene gain and loss during evolution of obligate parasitism in the white rust pathogen of Arabidopsis thaliana.</title>
        <authorList>
            <person name="Kemen E."/>
            <person name="Gardiner A."/>
            <person name="Schultz-Larsen T."/>
            <person name="Kemen A.C."/>
            <person name="Balmuth A.L."/>
            <person name="Robert-Seilaniantz A."/>
            <person name="Bailey K."/>
            <person name="Holub E."/>
            <person name="Studholme D.J."/>
            <person name="Maclean D."/>
            <person name="Jones J.D."/>
        </authorList>
    </citation>
    <scope>NUCLEOTIDE SEQUENCE</scope>
</reference>
<sequence length="153" mass="18153">MVIAYNNRLLSHTNNRSSYLAVKLEGRKALDITLDYKIALDGNISTVELTQYALDERYTEHILRSASHHCNPESHCVERVDYILHERERRHIFMKKRKKEEFQQKDIATEENAIEFESFFRRYAATWTPVLMESGNTSLFGNFHRETSYFMDL</sequence>
<reference evidence="1" key="2">
    <citation type="submission" date="2011-02" db="EMBL/GenBank/DDBJ databases">
        <authorList>
            <person name="MacLean D."/>
        </authorList>
    </citation>
    <scope>NUCLEOTIDE SEQUENCE</scope>
</reference>
<name>F0X2F4_9STRA</name>
<dbReference type="EMBL" id="FR824839">
    <property type="protein sequence ID" value="CCA28046.1"/>
    <property type="molecule type" value="Genomic_DNA"/>
</dbReference>
<gene>
    <name evidence="1" type="primary">AlNc14C1021G12720</name>
    <name evidence="1" type="ORF">ALNC14_141900</name>
</gene>
<dbReference type="AlphaFoldDB" id="F0X2F4"/>
<protein>
    <submittedName>
        <fullName evidence="1">AlNc14C1021G12720 protein</fullName>
    </submittedName>
</protein>
<organism evidence="1">
    <name type="scientific">Albugo laibachii Nc14</name>
    <dbReference type="NCBI Taxonomy" id="890382"/>
    <lineage>
        <taxon>Eukaryota</taxon>
        <taxon>Sar</taxon>
        <taxon>Stramenopiles</taxon>
        <taxon>Oomycota</taxon>
        <taxon>Peronosporomycetes</taxon>
        <taxon>Albuginales</taxon>
        <taxon>Albuginaceae</taxon>
        <taxon>Albugo</taxon>
    </lineage>
</organism>
<proteinExistence type="predicted"/>
<evidence type="ECO:0000313" key="1">
    <source>
        <dbReference type="EMBL" id="CCA28046.1"/>
    </source>
</evidence>